<gene>
    <name evidence="2" type="ORF">LCOR_06764.1</name>
</gene>
<keyword evidence="3" id="KW-1185">Reference proteome</keyword>
<sequence>MSLSCLSTPTITVLLKQPLHTAIRCASVLASMPPTPLSGQPQQQPTTSPLPTHEHIVTPASSPLTTPSNNAFHPDYIPNRVKARLTHDELKQVLDTSKMLLNRLQSEYLEQEGLKDSIAQMAKEQQELLKILTRNRELLGDDDGKKK</sequence>
<name>A0A068S062_9FUNG</name>
<feature type="region of interest" description="Disordered" evidence="1">
    <location>
        <begin position="34"/>
        <end position="75"/>
    </location>
</feature>
<feature type="compositionally biased region" description="Low complexity" evidence="1">
    <location>
        <begin position="37"/>
        <end position="51"/>
    </location>
</feature>
<dbReference type="AlphaFoldDB" id="A0A068S062"/>
<evidence type="ECO:0000313" key="3">
    <source>
        <dbReference type="Proteomes" id="UP000027586"/>
    </source>
</evidence>
<evidence type="ECO:0000313" key="2">
    <source>
        <dbReference type="EMBL" id="CDH55644.1"/>
    </source>
</evidence>
<dbReference type="VEuPathDB" id="FungiDB:LCOR_06764.1"/>
<organism evidence="2 3">
    <name type="scientific">Lichtheimia corymbifera JMRC:FSU:9682</name>
    <dbReference type="NCBI Taxonomy" id="1263082"/>
    <lineage>
        <taxon>Eukaryota</taxon>
        <taxon>Fungi</taxon>
        <taxon>Fungi incertae sedis</taxon>
        <taxon>Mucoromycota</taxon>
        <taxon>Mucoromycotina</taxon>
        <taxon>Mucoromycetes</taxon>
        <taxon>Mucorales</taxon>
        <taxon>Lichtheimiaceae</taxon>
        <taxon>Lichtheimia</taxon>
    </lineage>
</organism>
<evidence type="ECO:0000256" key="1">
    <source>
        <dbReference type="SAM" id="MobiDB-lite"/>
    </source>
</evidence>
<accession>A0A068S062</accession>
<comment type="caution">
    <text evidence="2">The sequence shown here is derived from an EMBL/GenBank/DDBJ whole genome shotgun (WGS) entry which is preliminary data.</text>
</comment>
<protein>
    <submittedName>
        <fullName evidence="2">Uncharacterized protein</fullName>
    </submittedName>
</protein>
<proteinExistence type="predicted"/>
<feature type="compositionally biased region" description="Polar residues" evidence="1">
    <location>
        <begin position="59"/>
        <end position="71"/>
    </location>
</feature>
<dbReference type="EMBL" id="CBTN010000031">
    <property type="protein sequence ID" value="CDH55644.1"/>
    <property type="molecule type" value="Genomic_DNA"/>
</dbReference>
<reference evidence="2" key="1">
    <citation type="submission" date="2013-08" db="EMBL/GenBank/DDBJ databases">
        <title>Gene expansion shapes genome architecture in the human pathogen Lichtheimia corymbifera: an evolutionary genomics analysis in the ancient terrestrial Mucorales (Mucoromycotina).</title>
        <authorList>
            <person name="Schwartze V.U."/>
            <person name="Winter S."/>
            <person name="Shelest E."/>
            <person name="Marcet-Houben M."/>
            <person name="Horn F."/>
            <person name="Wehner S."/>
            <person name="Hoffmann K."/>
            <person name="Riege K."/>
            <person name="Sammeth M."/>
            <person name="Nowrousian M."/>
            <person name="Valiante V."/>
            <person name="Linde J."/>
            <person name="Jacobsen I.D."/>
            <person name="Marz M."/>
            <person name="Brakhage A.A."/>
            <person name="Gabaldon T."/>
            <person name="Bocker S."/>
            <person name="Voigt K."/>
        </authorList>
    </citation>
    <scope>NUCLEOTIDE SEQUENCE [LARGE SCALE GENOMIC DNA]</scope>
    <source>
        <strain evidence="2">FSU 9682</strain>
    </source>
</reference>
<dbReference type="OrthoDB" id="2225742at2759"/>
<dbReference type="Proteomes" id="UP000027586">
    <property type="component" value="Unassembled WGS sequence"/>
</dbReference>